<dbReference type="Pfam" id="PF03354">
    <property type="entry name" value="TerL_ATPase"/>
    <property type="match status" value="1"/>
</dbReference>
<dbReference type="PANTHER" id="PTHR41287:SF1">
    <property type="entry name" value="PROTEIN YMFN"/>
    <property type="match status" value="1"/>
</dbReference>
<dbReference type="InterPro" id="IPR027417">
    <property type="entry name" value="P-loop_NTPase"/>
</dbReference>
<proteinExistence type="predicted"/>
<name>A0A2U3LGS3_9FIRM</name>
<gene>
    <name evidence="3" type="ORF">SBF1_50019</name>
</gene>
<evidence type="ECO:0000313" key="4">
    <source>
        <dbReference type="Proteomes" id="UP000238916"/>
    </source>
</evidence>
<evidence type="ECO:0008006" key="5">
    <source>
        <dbReference type="Google" id="ProtNLM"/>
    </source>
</evidence>
<dbReference type="EMBL" id="OMOF01000445">
    <property type="protein sequence ID" value="SPF51135.1"/>
    <property type="molecule type" value="Genomic_DNA"/>
</dbReference>
<feature type="domain" description="Terminase large subunit-like ATPase" evidence="1">
    <location>
        <begin position="89"/>
        <end position="259"/>
    </location>
</feature>
<sequence>MTCSNSSNATLSEPFVNYITEYNDKIQSGEIVACIYVKKAYEKIVDDLSNPGEYHFDIKKGTKPIDFVETLCKQSKGKWIGKPFVLDLWEKAMLQLVYGFVNSEGLRKYTEVLLLVGRKNGKSSLAAALGLYGLVGDGEGGSEVYSVATKLDQSKIIFAEATNIVRQSTSLQKHIKKRRTDLSFPATFSKFEPLSSDGNSLDGLNTHVCLMDELHGMRTRELYDVMKQSFGTRDQPLMWCITTAGFIRESIFDFQFEYAVNVINGIEGYEDEHFLPLLYILDKDDDFKNESVWVKANPGLGTIKVVKTLRENVRKAAVDRTFKNTVLTKDFNVIGTLSNAFLEYSTIRNEETFELEEIKGLYCVGGVDLSSTTDLTSATLLFPRLENKFLCHQMYWMPSETFINAPPAKQVVYQAWIDRGLLTLTPGNRVDYSYVTSWFVDMRDDYNLYIQTIGYDFWNSEYWIKEMENEGFGSAMVKEDAKVIQGGKTLNRPLKDMGADFGMKRINYNKNPMLEFCLCNLAVETDRNANITPVKVKSKGFIDGALSLLDAYTVYLRKKEIFDSLI</sequence>
<accession>A0A2U3LGS3</accession>
<dbReference type="Pfam" id="PF20441">
    <property type="entry name" value="TerL_nuclease"/>
    <property type="match status" value="1"/>
</dbReference>
<evidence type="ECO:0000259" key="1">
    <source>
        <dbReference type="Pfam" id="PF03354"/>
    </source>
</evidence>
<dbReference type="OrthoDB" id="9760250at2"/>
<dbReference type="Proteomes" id="UP000238916">
    <property type="component" value="Unassembled WGS sequence"/>
</dbReference>
<reference evidence="4" key="1">
    <citation type="submission" date="2018-02" db="EMBL/GenBank/DDBJ databases">
        <authorList>
            <person name="Hausmann B."/>
        </authorList>
    </citation>
    <scope>NUCLEOTIDE SEQUENCE [LARGE SCALE GENOMIC DNA]</scope>
    <source>
        <strain evidence="4">Peat soil MAG SbF1</strain>
    </source>
</reference>
<dbReference type="InterPro" id="IPR046461">
    <property type="entry name" value="TerL_ATPase"/>
</dbReference>
<evidence type="ECO:0000313" key="3">
    <source>
        <dbReference type="EMBL" id="SPF51135.1"/>
    </source>
</evidence>
<dbReference type="Gene3D" id="3.40.50.300">
    <property type="entry name" value="P-loop containing nucleotide triphosphate hydrolases"/>
    <property type="match status" value="1"/>
</dbReference>
<dbReference type="PANTHER" id="PTHR41287">
    <property type="match status" value="1"/>
</dbReference>
<feature type="domain" description="Terminase large subunit-like endonuclease" evidence="2">
    <location>
        <begin position="271"/>
        <end position="554"/>
    </location>
</feature>
<dbReference type="GO" id="GO:0004519">
    <property type="term" value="F:endonuclease activity"/>
    <property type="evidence" value="ECO:0007669"/>
    <property type="project" value="InterPro"/>
</dbReference>
<dbReference type="InterPro" id="IPR046462">
    <property type="entry name" value="TerL_nuclease"/>
</dbReference>
<organism evidence="3 4">
    <name type="scientific">Candidatus Desulfosporosinus infrequens</name>
    <dbReference type="NCBI Taxonomy" id="2043169"/>
    <lineage>
        <taxon>Bacteria</taxon>
        <taxon>Bacillati</taxon>
        <taxon>Bacillota</taxon>
        <taxon>Clostridia</taxon>
        <taxon>Eubacteriales</taxon>
        <taxon>Desulfitobacteriaceae</taxon>
        <taxon>Desulfosporosinus</taxon>
    </lineage>
</organism>
<dbReference type="InterPro" id="IPR005021">
    <property type="entry name" value="Terminase_largesu-like"/>
</dbReference>
<evidence type="ECO:0000259" key="2">
    <source>
        <dbReference type="Pfam" id="PF20441"/>
    </source>
</evidence>
<dbReference type="AlphaFoldDB" id="A0A2U3LGS3"/>
<protein>
    <recommendedName>
        <fullName evidence="5">Terminase large subunit</fullName>
    </recommendedName>
</protein>